<gene>
    <name evidence="1" type="ORF">BDBG_02330</name>
</gene>
<dbReference type="PANTHER" id="PTHR37981">
    <property type="entry name" value="LIPASE 2"/>
    <property type="match status" value="1"/>
</dbReference>
<dbReference type="Gene3D" id="3.40.50.1110">
    <property type="entry name" value="SGNH hydrolase"/>
    <property type="match status" value="1"/>
</dbReference>
<organism evidence="1 2">
    <name type="scientific">Blastomyces gilchristii (strain SLH14081)</name>
    <name type="common">Blastomyces dermatitidis</name>
    <dbReference type="NCBI Taxonomy" id="559298"/>
    <lineage>
        <taxon>Eukaryota</taxon>
        <taxon>Fungi</taxon>
        <taxon>Dikarya</taxon>
        <taxon>Ascomycota</taxon>
        <taxon>Pezizomycotina</taxon>
        <taxon>Eurotiomycetes</taxon>
        <taxon>Eurotiomycetidae</taxon>
        <taxon>Onygenales</taxon>
        <taxon>Ajellomycetaceae</taxon>
        <taxon>Blastomyces</taxon>
    </lineage>
</organism>
<dbReference type="CDD" id="cd01823">
    <property type="entry name" value="SEST_like"/>
    <property type="match status" value="1"/>
</dbReference>
<dbReference type="Proteomes" id="UP000002038">
    <property type="component" value="Unassembled WGS sequence"/>
</dbReference>
<dbReference type="InterPro" id="IPR037460">
    <property type="entry name" value="SEST-like"/>
</dbReference>
<dbReference type="OrthoDB" id="1896086at2759"/>
<dbReference type="SUPFAM" id="SSF52266">
    <property type="entry name" value="SGNH hydrolase"/>
    <property type="match status" value="1"/>
</dbReference>
<accession>A0A179UDI8</accession>
<evidence type="ECO:0000313" key="1">
    <source>
        <dbReference type="EMBL" id="OAT06034.1"/>
    </source>
</evidence>
<dbReference type="InterPro" id="IPR036514">
    <property type="entry name" value="SGNH_hydro_sf"/>
</dbReference>
<dbReference type="GO" id="GO:0006629">
    <property type="term" value="P:lipid metabolic process"/>
    <property type="evidence" value="ECO:0007669"/>
    <property type="project" value="TreeGrafter"/>
</dbReference>
<sequence>MYCYLLIHAKVAGLMSTCPTVVTTVRRLFILQNTAILCISHPASLLIMHFFTSIKSYVVYSSFAFQLFSYSAGALPSLITCIGENETIPINYAALGDSYATGIDAGKQLRSSCWRFKDSYPMQLIRTGLLGQNHSFQFLACSGAVLGIPGTSFSKQKSISRQIKALKPTDLATLSIGGNDVGFFNILNACVYRFYGIRSGNCNEQLTKSKRLISSDKFADAYTKTLTNILAKGTGPHFRLLALGYSPFFDEALSEDCTKRSFGYWRMWRPKLTVKLRRQLNEIPLYLNNRIVQLIKVMGDERIVWVDWAPKFKDHLFCQPGKKRPSDGDNTWFFDIDSRSKNLSVDDVDVDACAQHSLDSGDWGHRAACGIVMVREQYWKYPQILRRGSDNEEDEHKDEEDDKFSVDYFPNKRGLARVFHPKPQGYMAIAEVIQSHWPGMPCERNVAEQRDSN</sequence>
<dbReference type="GO" id="GO:0016788">
    <property type="term" value="F:hydrolase activity, acting on ester bonds"/>
    <property type="evidence" value="ECO:0007669"/>
    <property type="project" value="InterPro"/>
</dbReference>
<dbReference type="GeneID" id="8506320"/>
<protein>
    <submittedName>
        <fullName evidence="1">Esterase</fullName>
    </submittedName>
</protein>
<reference evidence="2" key="1">
    <citation type="journal article" date="2015" name="PLoS Genet.">
        <title>The dynamic genome and transcriptome of the human fungal pathogen Blastomyces and close relative Emmonsia.</title>
        <authorList>
            <person name="Munoz J.F."/>
            <person name="Gauthier G.M."/>
            <person name="Desjardins C.A."/>
            <person name="Gallo J.E."/>
            <person name="Holder J."/>
            <person name="Sullivan T.D."/>
            <person name="Marty A.J."/>
            <person name="Carmen J.C."/>
            <person name="Chen Z."/>
            <person name="Ding L."/>
            <person name="Gujja S."/>
            <person name="Magrini V."/>
            <person name="Misas E."/>
            <person name="Mitreva M."/>
            <person name="Priest M."/>
            <person name="Saif S."/>
            <person name="Whiston E.A."/>
            <person name="Young S."/>
            <person name="Zeng Q."/>
            <person name="Goldman W.E."/>
            <person name="Mardis E.R."/>
            <person name="Taylor J.W."/>
            <person name="McEwen J.G."/>
            <person name="Clay O.K."/>
            <person name="Klein B.S."/>
            <person name="Cuomo C.A."/>
        </authorList>
    </citation>
    <scope>NUCLEOTIDE SEQUENCE [LARGE SCALE GENOMIC DNA]</scope>
    <source>
        <strain evidence="2">SLH14081</strain>
    </source>
</reference>
<proteinExistence type="predicted"/>
<name>A0A179UDI8_BLAGS</name>
<dbReference type="AlphaFoldDB" id="A0A179UDI8"/>
<dbReference type="EMBL" id="GG657450">
    <property type="protein sequence ID" value="OAT06034.1"/>
    <property type="molecule type" value="Genomic_DNA"/>
</dbReference>
<dbReference type="RefSeq" id="XP_002627659.1">
    <property type="nucleotide sequence ID" value="XM_002627613.2"/>
</dbReference>
<keyword evidence="2" id="KW-1185">Reference proteome</keyword>
<dbReference type="PANTHER" id="PTHR37981:SF1">
    <property type="entry name" value="SGNH HYDROLASE-TYPE ESTERASE DOMAIN-CONTAINING PROTEIN"/>
    <property type="match status" value="1"/>
</dbReference>
<dbReference type="VEuPathDB" id="FungiDB:BDBG_02330"/>
<dbReference type="KEGG" id="bgh:BDBG_02330"/>
<evidence type="ECO:0000313" key="2">
    <source>
        <dbReference type="Proteomes" id="UP000002038"/>
    </source>
</evidence>